<evidence type="ECO:0000313" key="5">
    <source>
        <dbReference type="Proteomes" id="UP000450917"/>
    </source>
</evidence>
<dbReference type="EMBL" id="WNZX01000005">
    <property type="protein sequence ID" value="MUG70678.1"/>
    <property type="molecule type" value="Genomic_DNA"/>
</dbReference>
<dbReference type="SUPFAM" id="SSF48239">
    <property type="entry name" value="Terpenoid cyclases/Protein prenyltransferases"/>
    <property type="match status" value="2"/>
</dbReference>
<dbReference type="Gene3D" id="2.170.130.30">
    <property type="match status" value="2"/>
</dbReference>
<proteinExistence type="predicted"/>
<dbReference type="GO" id="GO:0003824">
    <property type="term" value="F:catalytic activity"/>
    <property type="evidence" value="ECO:0007669"/>
    <property type="project" value="InterPro"/>
</dbReference>
<dbReference type="InterPro" id="IPR001330">
    <property type="entry name" value="Prenyltrans"/>
</dbReference>
<feature type="chain" id="PRO_5031172730" evidence="2">
    <location>
        <begin position="22"/>
        <end position="1504"/>
    </location>
</feature>
<dbReference type="Gene3D" id="1.50.10.20">
    <property type="match status" value="2"/>
</dbReference>
<dbReference type="Pfam" id="PF14478">
    <property type="entry name" value="DUF4430"/>
    <property type="match status" value="1"/>
</dbReference>
<evidence type="ECO:0000256" key="1">
    <source>
        <dbReference type="ARBA" id="ARBA00022737"/>
    </source>
</evidence>
<keyword evidence="5" id="KW-1185">Reference proteome</keyword>
<dbReference type="PROSITE" id="PS51272">
    <property type="entry name" value="SLH"/>
    <property type="match status" value="2"/>
</dbReference>
<feature type="domain" description="SLH" evidence="3">
    <location>
        <begin position="1383"/>
        <end position="1446"/>
    </location>
</feature>
<keyword evidence="1" id="KW-0677">Repeat</keyword>
<dbReference type="Gene3D" id="2.60.220.30">
    <property type="match status" value="1"/>
</dbReference>
<evidence type="ECO:0000256" key="2">
    <source>
        <dbReference type="SAM" id="SignalP"/>
    </source>
</evidence>
<reference evidence="4 5" key="1">
    <citation type="submission" date="2019-11" db="EMBL/GenBank/DDBJ databases">
        <title>Draft genome sequences of five Paenibacillus species of dairy origin.</title>
        <authorList>
            <person name="Olajide A.M."/>
            <person name="Chen S."/>
            <person name="Lapointe G."/>
        </authorList>
    </citation>
    <scope>NUCLEOTIDE SEQUENCE [LARGE SCALE GENOMIC DNA]</scope>
    <source>
        <strain evidence="4 5">2CS3</strain>
    </source>
</reference>
<organism evidence="4 5">
    <name type="scientific">Paenibacillus validus</name>
    <dbReference type="NCBI Taxonomy" id="44253"/>
    <lineage>
        <taxon>Bacteria</taxon>
        <taxon>Bacillati</taxon>
        <taxon>Bacillota</taxon>
        <taxon>Bacilli</taxon>
        <taxon>Bacillales</taxon>
        <taxon>Paenibacillaceae</taxon>
        <taxon>Paenibacillus</taxon>
    </lineage>
</organism>
<feature type="signal peptide" evidence="2">
    <location>
        <begin position="1"/>
        <end position="21"/>
    </location>
</feature>
<gene>
    <name evidence="4" type="ORF">GNP93_08285</name>
</gene>
<dbReference type="InterPro" id="IPR001119">
    <property type="entry name" value="SLH_dom"/>
</dbReference>
<comment type="caution">
    <text evidence="4">The sequence shown here is derived from an EMBL/GenBank/DDBJ whole genome shotgun (WGS) entry which is preliminary data.</text>
</comment>
<evidence type="ECO:0000259" key="3">
    <source>
        <dbReference type="PROSITE" id="PS51272"/>
    </source>
</evidence>
<dbReference type="InterPro" id="IPR027954">
    <property type="entry name" value="Transcobalamin-like_C"/>
</dbReference>
<name>A0A7X2Z979_9BACL</name>
<dbReference type="InterPro" id="IPR008930">
    <property type="entry name" value="Terpenoid_cyclase/PrenylTrfase"/>
</dbReference>
<sequence>MVLLSWCLLISMLGGLAPAYADGAGRGLVTVPQAIDDAAGYILDANGGALSDWDAYALAAAGKQVPASYLSSVREQLQQNGGRYSKVTDYARIALGVKSAGGNPEQIAAGSSSYNLIEGIYNSDVLTAQGTNGAIYALLALSGDAYHIPLTAKWNPDKIVAWLLAQQNADGGWPLGAGGPSSIDITASAVNALAAHTAHTGVRPAMDRGIQWLSSQQLANGGFSEYGENAESTAQVILALSAAGLDARSSGFAKANGNPLTYLFGYRQGDGGFAHVAGGSSDGWATVQSLVALAAFHTAVNGDSGSYEAILTTGGGAPAAARVTVHVEGPAGTIAEGSAVAGTAYEAVAQVLHAQGVPFQESDGHFIHTINGISGKSDYSTWWWFNVKRQGSWDYARTNNLGMADYSLRNGDDIYLYYTGISTALVDSIKVEPAMPVEGQAVTVQVYRSVWDYDVTRDEVVTVAASVYVELGGRKVETDANGYALFPSGLPGGTYQAVVTGYQDGLAPKIVKDSKTIQVGTAAIQIEGASGTYAEGKASSPNLLESVVRLLDANQVPYELEHASFGTYIQSVGADAGAWLYAIYRQGKWNPGMVGADQYTLQPGDRAVVYISGFDAEWNSSTYLVDSIALNPAQPKANESFTVTVKKTLADNKPASPAAGIQVKIGSLTATTSSEGIATFAGLPAGTYTLDISGYVTGEAPKVVHTSQPVTIQPRTGGGTDGGTGPVVNPVVYVSVTGDSSMGTILPSTSVSLQSGDTPYSILIRALGAGRVQSSGSGSTAYVQGIDGLREFDRGPLSGWMYAVNGTYLSTGADSTSLKPGDTVAWRYTLDGGKDLNAGAGTGGTGAVGVPVAPTVPAAADVVQKLEMPYNNRKPIHEIAKPAIVLNADKKMTANAADTLKKDLAANTVNVQKAAAADTETVIADAKAEVQLQVPAGALKETTKLTVSELPSASAGRNELVSSMYEFGPQGQSFDTPVQISIKTPVASVSLDQLALVWLDEQTEQWIPIPAVIDAETGTVTGWVNHFTKFAVIDKSKVAPAAGIDVGPSIERAAQWLKGGVELSDWSAYALSRAGVAVPNDYLALASAKLKEKNGEFRNVTDYERLALSIQAAGGNPESIGGFNLIERIYNNERMEVQGSNGPIYALLALNGGAYRIPADAKWTTGKLAQWILDVQNADGSWPLVKGEQGNPDLTAAALAALTPYQERTDVKAAMERAVKWLGSVQSPDGGFALNGVENAESTAQVIWGLSVSGTDPVNSPYFKSGKQSMLACLLGLQLSNGGFPHERGGEAEVMATEQALMALGAYQAYVNLDRQVPAAPVYADQTDIASWALPFVQKASIYRIMEGTGGSVPVFEPKQKVTRVQFTAMLLRMMGEAPLAEATTDFADVAPDAWYAGYVTKAVAKGIVQGVSADRFAPDAAISRQEMAIMLARALQLQATGADSAGFIDMSESYPDAVPFIQAVREQGLMEGDEAGRFLPLDSATREMAAVVAVRAYELTKKP</sequence>
<dbReference type="CDD" id="cd00688">
    <property type="entry name" value="ISOPREN_C2_like"/>
    <property type="match status" value="1"/>
</dbReference>
<dbReference type="Pfam" id="PF00432">
    <property type="entry name" value="Prenyltrans"/>
    <property type="match status" value="2"/>
</dbReference>
<evidence type="ECO:0000313" key="4">
    <source>
        <dbReference type="EMBL" id="MUG70678.1"/>
    </source>
</evidence>
<dbReference type="Pfam" id="PF00395">
    <property type="entry name" value="SLH"/>
    <property type="match status" value="2"/>
</dbReference>
<accession>A0A7X2Z979</accession>
<feature type="domain" description="SLH" evidence="3">
    <location>
        <begin position="1320"/>
        <end position="1382"/>
    </location>
</feature>
<keyword evidence="2" id="KW-0732">Signal</keyword>
<dbReference type="Proteomes" id="UP000450917">
    <property type="component" value="Unassembled WGS sequence"/>
</dbReference>
<protein>
    <submittedName>
        <fullName evidence="4">DUF4430 domain-containing protein</fullName>
    </submittedName>
</protein>